<dbReference type="InterPro" id="IPR016181">
    <property type="entry name" value="Acyl_CoA_acyltransferase"/>
</dbReference>
<comment type="caution">
    <text evidence="2">The sequence shown here is derived from an EMBL/GenBank/DDBJ whole genome shotgun (WGS) entry which is preliminary data.</text>
</comment>
<name>A0A9D2JXP3_9LACT</name>
<feature type="domain" description="N-acetyltransferase" evidence="1">
    <location>
        <begin position="1"/>
        <end position="135"/>
    </location>
</feature>
<evidence type="ECO:0000313" key="2">
    <source>
        <dbReference type="EMBL" id="HIZ70447.1"/>
    </source>
</evidence>
<reference evidence="2" key="1">
    <citation type="journal article" date="2021" name="PeerJ">
        <title>Extensive microbial diversity within the chicken gut microbiome revealed by metagenomics and culture.</title>
        <authorList>
            <person name="Gilroy R."/>
            <person name="Ravi A."/>
            <person name="Getino M."/>
            <person name="Pursley I."/>
            <person name="Horton D.L."/>
            <person name="Alikhan N.F."/>
            <person name="Baker D."/>
            <person name="Gharbi K."/>
            <person name="Hall N."/>
            <person name="Watson M."/>
            <person name="Adriaenssens E.M."/>
            <person name="Foster-Nyarko E."/>
            <person name="Jarju S."/>
            <person name="Secka A."/>
            <person name="Antonio M."/>
            <person name="Oren A."/>
            <person name="Chaudhuri R.R."/>
            <person name="La Ragione R."/>
            <person name="Hildebrand F."/>
            <person name="Pallen M.J."/>
        </authorList>
    </citation>
    <scope>NUCLEOTIDE SEQUENCE</scope>
    <source>
        <strain evidence="2">CHK169-4300</strain>
    </source>
</reference>
<dbReference type="InterPro" id="IPR053144">
    <property type="entry name" value="Acetyltransferase_Butenolide"/>
</dbReference>
<gene>
    <name evidence="2" type="ORF">H9808_01575</name>
</gene>
<organism evidence="2 3">
    <name type="scientific">Candidatus Atopostipes pullistercoris</name>
    <dbReference type="NCBI Taxonomy" id="2838467"/>
    <lineage>
        <taxon>Bacteria</taxon>
        <taxon>Bacillati</taxon>
        <taxon>Bacillota</taxon>
        <taxon>Bacilli</taxon>
        <taxon>Lactobacillales</taxon>
        <taxon>Carnobacteriaceae</taxon>
        <taxon>Atopostipes</taxon>
    </lineage>
</organism>
<dbReference type="GO" id="GO:0016747">
    <property type="term" value="F:acyltransferase activity, transferring groups other than amino-acyl groups"/>
    <property type="evidence" value="ECO:0007669"/>
    <property type="project" value="InterPro"/>
</dbReference>
<accession>A0A9D2JXP3</accession>
<dbReference type="AlphaFoldDB" id="A0A9D2JXP3"/>
<proteinExistence type="predicted"/>
<dbReference type="Pfam" id="PF13673">
    <property type="entry name" value="Acetyltransf_10"/>
    <property type="match status" value="1"/>
</dbReference>
<dbReference type="PANTHER" id="PTHR43233">
    <property type="entry name" value="FAMILY N-ACETYLTRANSFERASE, PUTATIVE (AFU_ORTHOLOGUE AFUA_6G03350)-RELATED"/>
    <property type="match status" value="1"/>
</dbReference>
<evidence type="ECO:0000313" key="3">
    <source>
        <dbReference type="Proteomes" id="UP000824106"/>
    </source>
</evidence>
<protein>
    <submittedName>
        <fullName evidence="2">GNAT family N-acetyltransferase</fullName>
    </submittedName>
</protein>
<dbReference type="Gene3D" id="3.40.630.30">
    <property type="match status" value="1"/>
</dbReference>
<dbReference type="SUPFAM" id="SSF55729">
    <property type="entry name" value="Acyl-CoA N-acyltransferases (Nat)"/>
    <property type="match status" value="1"/>
</dbReference>
<dbReference type="CDD" id="cd04301">
    <property type="entry name" value="NAT_SF"/>
    <property type="match status" value="1"/>
</dbReference>
<dbReference type="Proteomes" id="UP000824106">
    <property type="component" value="Unassembled WGS sequence"/>
</dbReference>
<reference evidence="2" key="2">
    <citation type="submission" date="2021-04" db="EMBL/GenBank/DDBJ databases">
        <authorList>
            <person name="Gilroy R."/>
        </authorList>
    </citation>
    <scope>NUCLEOTIDE SEQUENCE</scope>
    <source>
        <strain evidence="2">CHK169-4300</strain>
    </source>
</reference>
<dbReference type="PROSITE" id="PS51186">
    <property type="entry name" value="GNAT"/>
    <property type="match status" value="1"/>
</dbReference>
<sequence>MKLKTYEKYNEEEILNLYKAVGWSNYYKKPSMLKKAYENSLYIIGAYLNEELIGVIRVVGDGSSIIYIQDILVSPKHQRKGIGRKLFEKMMDKYQKVYQKVLITDNTEKTKAFYQRMGFSEVDKTKGVCFVNYTF</sequence>
<evidence type="ECO:0000259" key="1">
    <source>
        <dbReference type="PROSITE" id="PS51186"/>
    </source>
</evidence>
<dbReference type="InterPro" id="IPR000182">
    <property type="entry name" value="GNAT_dom"/>
</dbReference>
<dbReference type="PANTHER" id="PTHR43233:SF1">
    <property type="entry name" value="FAMILY N-ACETYLTRANSFERASE, PUTATIVE (AFU_ORTHOLOGUE AFUA_6G03350)-RELATED"/>
    <property type="match status" value="1"/>
</dbReference>
<dbReference type="EMBL" id="DXAZ01000020">
    <property type="protein sequence ID" value="HIZ70447.1"/>
    <property type="molecule type" value="Genomic_DNA"/>
</dbReference>